<gene>
    <name evidence="1" type="ORF">GQ466_03000</name>
</gene>
<organism evidence="1 2">
    <name type="scientific">Actinomadura rayongensis</name>
    <dbReference type="NCBI Taxonomy" id="1429076"/>
    <lineage>
        <taxon>Bacteria</taxon>
        <taxon>Bacillati</taxon>
        <taxon>Actinomycetota</taxon>
        <taxon>Actinomycetes</taxon>
        <taxon>Streptosporangiales</taxon>
        <taxon>Thermomonosporaceae</taxon>
        <taxon>Actinomadura</taxon>
    </lineage>
</organism>
<dbReference type="Proteomes" id="UP000431901">
    <property type="component" value="Unassembled WGS sequence"/>
</dbReference>
<dbReference type="RefSeq" id="WP_161101212.1">
    <property type="nucleotide sequence ID" value="NZ_JBHLYI010000002.1"/>
</dbReference>
<evidence type="ECO:0000313" key="2">
    <source>
        <dbReference type="Proteomes" id="UP000431901"/>
    </source>
</evidence>
<name>A0A6I4W482_9ACTN</name>
<accession>A0A6I4W482</accession>
<keyword evidence="2" id="KW-1185">Reference proteome</keyword>
<protein>
    <submittedName>
        <fullName evidence="1">DUF4247 domain-containing protein</fullName>
    </submittedName>
</protein>
<comment type="caution">
    <text evidence="1">The sequence shown here is derived from an EMBL/GenBank/DDBJ whole genome shotgun (WGS) entry which is preliminary data.</text>
</comment>
<proteinExistence type="predicted"/>
<dbReference type="OrthoDB" id="4546889at2"/>
<dbReference type="Pfam" id="PF14042">
    <property type="entry name" value="DUF4247"/>
    <property type="match status" value="1"/>
</dbReference>
<dbReference type="AlphaFoldDB" id="A0A6I4W482"/>
<reference evidence="1 2" key="1">
    <citation type="submission" date="2019-12" db="EMBL/GenBank/DDBJ databases">
        <title>Nocardia macrotermitis sp. nov. and Nocardia aurantia sp. nov., isolated from the gut of the fungus growing-termite Macrotermes natalensis.</title>
        <authorList>
            <person name="Christine B."/>
            <person name="Rene B."/>
        </authorList>
    </citation>
    <scope>NUCLEOTIDE SEQUENCE [LARGE SCALE GENOMIC DNA]</scope>
    <source>
        <strain evidence="1 2">DSM 102126</strain>
    </source>
</reference>
<dbReference type="EMBL" id="WUTW01000001">
    <property type="protein sequence ID" value="MXQ62996.1"/>
    <property type="molecule type" value="Genomic_DNA"/>
</dbReference>
<evidence type="ECO:0000313" key="1">
    <source>
        <dbReference type="EMBL" id="MXQ62996.1"/>
    </source>
</evidence>
<sequence>MRRALIGGSLIAGLGVAVTLIALLAGGSSAQSYIKSHYSRIGVGTYRSPYPPAVVARQIVKKKRPYDRAYDPSGIFLRYRSEIVGILPDGRGSRITVEDPDRGYRHYHSYVGGRWGGYHGHISTFRGGGPGSGK</sequence>
<dbReference type="InterPro" id="IPR025341">
    <property type="entry name" value="DUF4247"/>
</dbReference>